<dbReference type="EMBL" id="CYXN01000001">
    <property type="protein sequence ID" value="CUM70618.1"/>
    <property type="molecule type" value="Genomic_DNA"/>
</dbReference>
<dbReference type="EC" id="2.5.1.10" evidence="3"/>
<dbReference type="GO" id="GO:0016114">
    <property type="term" value="P:terpenoid biosynthetic process"/>
    <property type="evidence" value="ECO:0007669"/>
    <property type="project" value="UniProtKB-ARBA"/>
</dbReference>
<evidence type="ECO:0000256" key="10">
    <source>
        <dbReference type="ARBA" id="ARBA00032873"/>
    </source>
</evidence>
<dbReference type="PANTHER" id="PTHR43281:SF1">
    <property type="entry name" value="FARNESYL DIPHOSPHATE SYNTHASE"/>
    <property type="match status" value="1"/>
</dbReference>
<dbReference type="SFLD" id="SFLDG01017">
    <property type="entry name" value="Polyprenyl_Transferase_Like"/>
    <property type="match status" value="1"/>
</dbReference>
<keyword evidence="5 12" id="KW-0808">Transferase</keyword>
<dbReference type="FunFam" id="1.10.600.10:FF:000001">
    <property type="entry name" value="Geranylgeranyl diphosphate synthase"/>
    <property type="match status" value="1"/>
</dbReference>
<reference evidence="13 14" key="1">
    <citation type="submission" date="2015-09" db="EMBL/GenBank/DDBJ databases">
        <authorList>
            <consortium name="Pathogen Informatics"/>
        </authorList>
    </citation>
    <scope>NUCLEOTIDE SEQUENCE [LARGE SCALE GENOMIC DNA]</scope>
    <source>
        <strain evidence="13 14">2789STDY5834970</strain>
    </source>
</reference>
<dbReference type="GO" id="GO:0004337">
    <property type="term" value="F:(2E,6E)-farnesyl diphosphate synthase activity"/>
    <property type="evidence" value="ECO:0007669"/>
    <property type="project" value="UniProtKB-EC"/>
</dbReference>
<evidence type="ECO:0000256" key="8">
    <source>
        <dbReference type="ARBA" id="ARBA00023229"/>
    </source>
</evidence>
<dbReference type="GO" id="GO:0046872">
    <property type="term" value="F:metal ion binding"/>
    <property type="evidence" value="ECO:0007669"/>
    <property type="project" value="UniProtKB-KW"/>
</dbReference>
<evidence type="ECO:0000313" key="14">
    <source>
        <dbReference type="Proteomes" id="UP000095649"/>
    </source>
</evidence>
<keyword evidence="6" id="KW-0479">Metal-binding</keyword>
<dbReference type="InterPro" id="IPR033749">
    <property type="entry name" value="Polyprenyl_synt_CS"/>
</dbReference>
<dbReference type="CDD" id="cd00685">
    <property type="entry name" value="Trans_IPPS_HT"/>
    <property type="match status" value="1"/>
</dbReference>
<dbReference type="NCBIfam" id="NF045485">
    <property type="entry name" value="FPPsyn"/>
    <property type="match status" value="1"/>
</dbReference>
<accession>A0A173QZG2</accession>
<evidence type="ECO:0000256" key="9">
    <source>
        <dbReference type="ARBA" id="ARBA00032380"/>
    </source>
</evidence>
<protein>
    <recommendedName>
        <fullName evidence="4">Farnesyl diphosphate synthase</fullName>
        <ecNumber evidence="3">2.5.1.10</ecNumber>
    </recommendedName>
    <alternativeName>
        <fullName evidence="10">(2E,6E)-farnesyl diphosphate synthase</fullName>
    </alternativeName>
    <alternativeName>
        <fullName evidence="9">Geranyltranstransferase</fullName>
    </alternativeName>
</protein>
<proteinExistence type="inferred from homology"/>
<dbReference type="InterPro" id="IPR053378">
    <property type="entry name" value="Prenyl_diphosphate_synthase"/>
</dbReference>
<dbReference type="PROSITE" id="PS00444">
    <property type="entry name" value="POLYPRENYL_SYNTHASE_2"/>
    <property type="match status" value="1"/>
</dbReference>
<dbReference type="AlphaFoldDB" id="A0A173QZG2"/>
<dbReference type="Proteomes" id="UP000095649">
    <property type="component" value="Unassembled WGS sequence"/>
</dbReference>
<organism evidence="13 14">
    <name type="scientific">Faecalibacterium prausnitzii</name>
    <dbReference type="NCBI Taxonomy" id="853"/>
    <lineage>
        <taxon>Bacteria</taxon>
        <taxon>Bacillati</taxon>
        <taxon>Bacillota</taxon>
        <taxon>Clostridia</taxon>
        <taxon>Eubacteriales</taxon>
        <taxon>Oscillospiraceae</taxon>
        <taxon>Faecalibacterium</taxon>
    </lineage>
</organism>
<dbReference type="SUPFAM" id="SSF48576">
    <property type="entry name" value="Terpenoid synthases"/>
    <property type="match status" value="1"/>
</dbReference>
<comment type="similarity">
    <text evidence="2 12">Belongs to the FPP/GGPP synthase family.</text>
</comment>
<keyword evidence="8" id="KW-0414">Isoprene biosynthesis</keyword>
<dbReference type="GO" id="GO:0005737">
    <property type="term" value="C:cytoplasm"/>
    <property type="evidence" value="ECO:0007669"/>
    <property type="project" value="UniProtKB-ARBA"/>
</dbReference>
<dbReference type="PANTHER" id="PTHR43281">
    <property type="entry name" value="FARNESYL DIPHOSPHATE SYNTHASE"/>
    <property type="match status" value="1"/>
</dbReference>
<name>A0A173QZG2_9FIRM</name>
<sequence length="293" mass="31352">MEYKAQYQEYLLQATAALDAASDRFLPEESEVCRAARYSLLGGGKRIRAILTLSVCDMLGGEMQAAAQFAAAVEMLHCYSLIHDDLPCMDNDDLRRGRPSCHKAFSESTAMLAGDVLLTEAFEVIANAPAAPQVCVAAARALGAGAGSRGMVYGQELDLKYEALAATEEQLRLIHRNKTGALINAAVQMGAAAAGATPQQCEILASYAYGLGLVFQIVDDVLDVTSTPEQLGKPIGSDSENGKTTFVTLYGVDGAMALAQKLNEQICEDLQQHFGVKAAFLQQLAQQLLVRKN</sequence>
<dbReference type="SFLD" id="SFLDS00005">
    <property type="entry name" value="Isoprenoid_Synthase_Type_I"/>
    <property type="match status" value="1"/>
</dbReference>
<dbReference type="Gene3D" id="1.10.600.10">
    <property type="entry name" value="Farnesyl Diphosphate Synthase"/>
    <property type="match status" value="1"/>
</dbReference>
<evidence type="ECO:0000256" key="12">
    <source>
        <dbReference type="RuleBase" id="RU004466"/>
    </source>
</evidence>
<dbReference type="InterPro" id="IPR008949">
    <property type="entry name" value="Isoprenoid_synthase_dom_sf"/>
</dbReference>
<dbReference type="InterPro" id="IPR000092">
    <property type="entry name" value="Polyprenyl_synt"/>
</dbReference>
<evidence type="ECO:0000256" key="2">
    <source>
        <dbReference type="ARBA" id="ARBA00006706"/>
    </source>
</evidence>
<evidence type="ECO:0000313" key="13">
    <source>
        <dbReference type="EMBL" id="CUM70618.1"/>
    </source>
</evidence>
<evidence type="ECO:0000256" key="11">
    <source>
        <dbReference type="ARBA" id="ARBA00049399"/>
    </source>
</evidence>
<evidence type="ECO:0000256" key="5">
    <source>
        <dbReference type="ARBA" id="ARBA00022679"/>
    </source>
</evidence>
<dbReference type="RefSeq" id="WP_055184413.1">
    <property type="nucleotide sequence ID" value="NZ_CYXN01000001.1"/>
</dbReference>
<evidence type="ECO:0000256" key="7">
    <source>
        <dbReference type="ARBA" id="ARBA00022842"/>
    </source>
</evidence>
<gene>
    <name evidence="13" type="ORF">ERS852582_00141</name>
</gene>
<evidence type="ECO:0000256" key="3">
    <source>
        <dbReference type="ARBA" id="ARBA00012439"/>
    </source>
</evidence>
<dbReference type="OrthoDB" id="9805316at2"/>
<comment type="cofactor">
    <cofactor evidence="1">
        <name>Mg(2+)</name>
        <dbReference type="ChEBI" id="CHEBI:18420"/>
    </cofactor>
</comment>
<evidence type="ECO:0000256" key="4">
    <source>
        <dbReference type="ARBA" id="ARBA00015100"/>
    </source>
</evidence>
<dbReference type="PROSITE" id="PS00723">
    <property type="entry name" value="POLYPRENYL_SYNTHASE_1"/>
    <property type="match status" value="1"/>
</dbReference>
<evidence type="ECO:0000256" key="1">
    <source>
        <dbReference type="ARBA" id="ARBA00001946"/>
    </source>
</evidence>
<comment type="catalytic activity">
    <reaction evidence="11">
        <text>isopentenyl diphosphate + (2E)-geranyl diphosphate = (2E,6E)-farnesyl diphosphate + diphosphate</text>
        <dbReference type="Rhea" id="RHEA:19361"/>
        <dbReference type="ChEBI" id="CHEBI:33019"/>
        <dbReference type="ChEBI" id="CHEBI:58057"/>
        <dbReference type="ChEBI" id="CHEBI:128769"/>
        <dbReference type="ChEBI" id="CHEBI:175763"/>
        <dbReference type="EC" id="2.5.1.10"/>
    </reaction>
</comment>
<evidence type="ECO:0000256" key="6">
    <source>
        <dbReference type="ARBA" id="ARBA00022723"/>
    </source>
</evidence>
<keyword evidence="7" id="KW-0460">Magnesium</keyword>
<dbReference type="Pfam" id="PF00348">
    <property type="entry name" value="polyprenyl_synt"/>
    <property type="match status" value="1"/>
</dbReference>